<dbReference type="Gene3D" id="3.40.1440.10">
    <property type="entry name" value="GIY-YIG endonuclease"/>
    <property type="match status" value="1"/>
</dbReference>
<reference evidence="3" key="1">
    <citation type="submission" date="2020-07" db="EMBL/GenBank/DDBJ databases">
        <authorList>
            <person name="Camacho E."/>
        </authorList>
    </citation>
    <scope>NUCLEOTIDE SEQUENCE</scope>
    <source>
        <strain evidence="3">MPO218</strain>
    </source>
</reference>
<evidence type="ECO:0000259" key="2">
    <source>
        <dbReference type="PROSITE" id="PS50164"/>
    </source>
</evidence>
<dbReference type="EMBL" id="CP059319">
    <property type="protein sequence ID" value="QTH20339.1"/>
    <property type="molecule type" value="Genomic_DNA"/>
</dbReference>
<sequence length="95" mass="10963">MGGWTYIMTNRPRGVLYVGVTANLSARIWQHRNGTGSDFCQRYRLTRLVLAEPHATIGEAIVREKALKSWQRPWKIALIENANPHWQDLFETIQG</sequence>
<evidence type="ECO:0000313" key="3">
    <source>
        <dbReference type="EMBL" id="QTH20339.1"/>
    </source>
</evidence>
<dbReference type="CDD" id="cd10448">
    <property type="entry name" value="GIY-YIG_unchar_3"/>
    <property type="match status" value="1"/>
</dbReference>
<organism evidence="3 4">
    <name type="scientific">Rhizorhabdus wittichii</name>
    <dbReference type="NCBI Taxonomy" id="160791"/>
    <lineage>
        <taxon>Bacteria</taxon>
        <taxon>Pseudomonadati</taxon>
        <taxon>Pseudomonadota</taxon>
        <taxon>Alphaproteobacteria</taxon>
        <taxon>Sphingomonadales</taxon>
        <taxon>Sphingomonadaceae</taxon>
        <taxon>Rhizorhabdus</taxon>
    </lineage>
</organism>
<evidence type="ECO:0000256" key="1">
    <source>
        <dbReference type="ARBA" id="ARBA00007435"/>
    </source>
</evidence>
<comment type="similarity">
    <text evidence="1">Belongs to the UPF0213 family.</text>
</comment>
<reference evidence="3" key="2">
    <citation type="submission" date="2021-04" db="EMBL/GenBank/DDBJ databases">
        <title>Isolation and genomic analysis of the ibuprofen-degrading bacterium Sphingomonas strain MPO218.</title>
        <authorList>
            <person name="Aulestia M."/>
            <person name="Flores A."/>
            <person name="Mangas E.L."/>
            <person name="Perez-Pulido A.J."/>
            <person name="Santero E."/>
            <person name="Camacho E.M."/>
        </authorList>
    </citation>
    <scope>NUCLEOTIDE SEQUENCE</scope>
    <source>
        <strain evidence="3">MPO218</strain>
    </source>
</reference>
<dbReference type="InterPro" id="IPR000305">
    <property type="entry name" value="GIY-YIG_endonuc"/>
</dbReference>
<proteinExistence type="inferred from homology"/>
<dbReference type="PROSITE" id="PS50164">
    <property type="entry name" value="GIY_YIG"/>
    <property type="match status" value="1"/>
</dbReference>
<dbReference type="Pfam" id="PF01541">
    <property type="entry name" value="GIY-YIG"/>
    <property type="match status" value="1"/>
</dbReference>
<dbReference type="PANTHER" id="PTHR34477:SF5">
    <property type="entry name" value="BSL5627 PROTEIN"/>
    <property type="match status" value="1"/>
</dbReference>
<evidence type="ECO:0000313" key="4">
    <source>
        <dbReference type="Proteomes" id="UP000664914"/>
    </source>
</evidence>
<dbReference type="InterPro" id="IPR035901">
    <property type="entry name" value="GIY-YIG_endonuc_sf"/>
</dbReference>
<gene>
    <name evidence="3" type="ORF">HRJ34_18605</name>
</gene>
<dbReference type="SMART" id="SM00465">
    <property type="entry name" value="GIYc"/>
    <property type="match status" value="1"/>
</dbReference>
<feature type="domain" description="GIY-YIG" evidence="2">
    <location>
        <begin position="1"/>
        <end position="77"/>
    </location>
</feature>
<dbReference type="RefSeq" id="WP_030092848.1">
    <property type="nucleotide sequence ID" value="NZ_CP059319.1"/>
</dbReference>
<name>A0A975HE21_9SPHN</name>
<dbReference type="Proteomes" id="UP000664914">
    <property type="component" value="Chromosome"/>
</dbReference>
<dbReference type="SUPFAM" id="SSF82771">
    <property type="entry name" value="GIY-YIG endonuclease"/>
    <property type="match status" value="1"/>
</dbReference>
<dbReference type="InterPro" id="IPR050190">
    <property type="entry name" value="UPF0213_domain"/>
</dbReference>
<dbReference type="AlphaFoldDB" id="A0A975HE21"/>
<accession>A0A975HE21</accession>
<dbReference type="PANTHER" id="PTHR34477">
    <property type="entry name" value="UPF0213 PROTEIN YHBQ"/>
    <property type="match status" value="1"/>
</dbReference>
<protein>
    <submittedName>
        <fullName evidence="3">GIY-YIG nuclease family protein</fullName>
    </submittedName>
</protein>